<protein>
    <recommendedName>
        <fullName evidence="3 6">Flagellar basal body rod protein FlgB</fullName>
    </recommendedName>
</protein>
<evidence type="ECO:0000256" key="2">
    <source>
        <dbReference type="ARBA" id="ARBA00009677"/>
    </source>
</evidence>
<dbReference type="EMBL" id="JAUSQM010000001">
    <property type="protein sequence ID" value="MDP9821716.1"/>
    <property type="molecule type" value="Genomic_DNA"/>
</dbReference>
<name>A0ABT9NN15_9ACTN</name>
<evidence type="ECO:0000313" key="9">
    <source>
        <dbReference type="Proteomes" id="UP001240447"/>
    </source>
</evidence>
<dbReference type="Proteomes" id="UP001240447">
    <property type="component" value="Unassembled WGS sequence"/>
</dbReference>
<comment type="subcellular location">
    <subcellularLocation>
        <location evidence="1 6">Bacterial flagellum basal body</location>
    </subcellularLocation>
</comment>
<evidence type="ECO:0000256" key="5">
    <source>
        <dbReference type="ARBA" id="ARBA00024934"/>
    </source>
</evidence>
<keyword evidence="4 6" id="KW-0975">Bacterial flagellum</keyword>
<dbReference type="RefSeq" id="WP_068117214.1">
    <property type="nucleotide sequence ID" value="NZ_CCXJ01000073.1"/>
</dbReference>
<evidence type="ECO:0000256" key="4">
    <source>
        <dbReference type="ARBA" id="ARBA00023143"/>
    </source>
</evidence>
<keyword evidence="9" id="KW-1185">Reference proteome</keyword>
<reference evidence="8 9" key="1">
    <citation type="submission" date="2023-07" db="EMBL/GenBank/DDBJ databases">
        <title>Sequencing the genomes of 1000 actinobacteria strains.</title>
        <authorList>
            <person name="Klenk H.-P."/>
        </authorList>
    </citation>
    <scope>NUCLEOTIDE SEQUENCE [LARGE SCALE GENOMIC DNA]</scope>
    <source>
        <strain evidence="8 9">GD13</strain>
    </source>
</reference>
<comment type="caution">
    <text evidence="8">The sequence shown here is derived from an EMBL/GenBank/DDBJ whole genome shotgun (WGS) entry which is preliminary data.</text>
</comment>
<dbReference type="InterPro" id="IPR006300">
    <property type="entry name" value="FlgB"/>
</dbReference>
<evidence type="ECO:0000256" key="1">
    <source>
        <dbReference type="ARBA" id="ARBA00004117"/>
    </source>
</evidence>
<gene>
    <name evidence="8" type="ORF">J2S59_001525</name>
</gene>
<sequence>MPVLASDAVATALHNALNGLSLRQNVIADNIANIDTPHFRATSVDFESALRGAIADGSLQPGATTGAAATATNTPVGPNGNNVDLRKETMAAMQSVFQYQMLSRAMSDRFTLVKTAAGAM</sequence>
<dbReference type="NCBIfam" id="TIGR01396">
    <property type="entry name" value="FlgB"/>
    <property type="match status" value="1"/>
</dbReference>
<evidence type="ECO:0000313" key="8">
    <source>
        <dbReference type="EMBL" id="MDP9821716.1"/>
    </source>
</evidence>
<keyword evidence="8" id="KW-0969">Cilium</keyword>
<proteinExistence type="inferred from homology"/>
<comment type="subunit">
    <text evidence="6">The basal body constitutes a major portion of the flagellar organelle and consists of a number of rings mounted on a central rod.</text>
</comment>
<evidence type="ECO:0000256" key="3">
    <source>
        <dbReference type="ARBA" id="ARBA00014376"/>
    </source>
</evidence>
<dbReference type="InterPro" id="IPR001444">
    <property type="entry name" value="Flag_bb_rod_N"/>
</dbReference>
<accession>A0ABT9NN15</accession>
<dbReference type="PROSITE" id="PS00588">
    <property type="entry name" value="FLAGELLA_BB_ROD"/>
    <property type="match status" value="1"/>
</dbReference>
<organism evidence="8 9">
    <name type="scientific">Nocardioides massiliensis</name>
    <dbReference type="NCBI Taxonomy" id="1325935"/>
    <lineage>
        <taxon>Bacteria</taxon>
        <taxon>Bacillati</taxon>
        <taxon>Actinomycetota</taxon>
        <taxon>Actinomycetes</taxon>
        <taxon>Propionibacteriales</taxon>
        <taxon>Nocardioidaceae</taxon>
        <taxon>Nocardioides</taxon>
    </lineage>
</organism>
<keyword evidence="8" id="KW-0966">Cell projection</keyword>
<evidence type="ECO:0000256" key="6">
    <source>
        <dbReference type="PIRNR" id="PIRNR002889"/>
    </source>
</evidence>
<dbReference type="InterPro" id="IPR019776">
    <property type="entry name" value="Flagellar_basal_body_rod_CS"/>
</dbReference>
<comment type="function">
    <text evidence="5 6">Structural component of flagellum, the bacterial motility apparatus. Part of the rod structure of flagellar basal body.</text>
</comment>
<dbReference type="PIRSF" id="PIRSF002889">
    <property type="entry name" value="Rod_FlgB"/>
    <property type="match status" value="1"/>
</dbReference>
<keyword evidence="8" id="KW-0282">Flagellum</keyword>
<comment type="similarity">
    <text evidence="2 6">Belongs to the flagella basal body rod proteins family.</text>
</comment>
<evidence type="ECO:0000259" key="7">
    <source>
        <dbReference type="Pfam" id="PF00460"/>
    </source>
</evidence>
<dbReference type="Pfam" id="PF00460">
    <property type="entry name" value="Flg_bb_rod"/>
    <property type="match status" value="1"/>
</dbReference>
<feature type="domain" description="Flagellar basal body rod protein N-terminal" evidence="7">
    <location>
        <begin position="15"/>
        <end position="39"/>
    </location>
</feature>